<evidence type="ECO:0000313" key="1">
    <source>
        <dbReference type="EMBL" id="QNP72240.1"/>
    </source>
</evidence>
<dbReference type="KEGG" id="sroi:IAG44_24375"/>
<sequence length="128" mass="13834">MRHSIARAILASLHTLLSYLLPARGKRRKCAAPAPAPASTPAPAAAESYVSPWARPWTSPSKEEAAELFRLQAERDAQAEAAWELRLQWERRRAATLATMGVDYPYTYEGAPFGADSFGADAFGAASA</sequence>
<keyword evidence="2" id="KW-1185">Reference proteome</keyword>
<protein>
    <submittedName>
        <fullName evidence="1">Uncharacterized protein</fullName>
    </submittedName>
</protein>
<dbReference type="Proteomes" id="UP000516052">
    <property type="component" value="Chromosome"/>
</dbReference>
<proteinExistence type="predicted"/>
<dbReference type="EMBL" id="CP060828">
    <property type="protein sequence ID" value="QNP72240.1"/>
    <property type="molecule type" value="Genomic_DNA"/>
</dbReference>
<organism evidence="1 2">
    <name type="scientific">Streptomyces roseirectus</name>
    <dbReference type="NCBI Taxonomy" id="2768066"/>
    <lineage>
        <taxon>Bacteria</taxon>
        <taxon>Bacillati</taxon>
        <taxon>Actinomycetota</taxon>
        <taxon>Actinomycetes</taxon>
        <taxon>Kitasatosporales</taxon>
        <taxon>Streptomycetaceae</taxon>
        <taxon>Streptomyces</taxon>
    </lineage>
</organism>
<gene>
    <name evidence="1" type="ORF">IAG44_24375</name>
</gene>
<name>A0A7H0IHH4_9ACTN</name>
<dbReference type="AlphaFoldDB" id="A0A7H0IHH4"/>
<dbReference type="RefSeq" id="WP_187749197.1">
    <property type="nucleotide sequence ID" value="NZ_CP060828.1"/>
</dbReference>
<reference evidence="1 2" key="1">
    <citation type="submission" date="2020-08" db="EMBL/GenBank/DDBJ databases">
        <title>A novel species.</title>
        <authorList>
            <person name="Gao J."/>
        </authorList>
    </citation>
    <scope>NUCLEOTIDE SEQUENCE [LARGE SCALE GENOMIC DNA]</scope>
    <source>
        <strain evidence="1 2">CRXT-G-22</strain>
    </source>
</reference>
<accession>A0A7H0IHH4</accession>
<evidence type="ECO:0000313" key="2">
    <source>
        <dbReference type="Proteomes" id="UP000516052"/>
    </source>
</evidence>